<dbReference type="InterPro" id="IPR000620">
    <property type="entry name" value="EamA_dom"/>
</dbReference>
<dbReference type="PANTHER" id="PTHR22911:SF135">
    <property type="entry name" value="BLR4310 PROTEIN"/>
    <property type="match status" value="1"/>
</dbReference>
<dbReference type="SUPFAM" id="SSF103481">
    <property type="entry name" value="Multidrug resistance efflux transporter EmrE"/>
    <property type="match status" value="2"/>
</dbReference>
<feature type="transmembrane region" description="Helical" evidence="1">
    <location>
        <begin position="110"/>
        <end position="129"/>
    </location>
</feature>
<feature type="domain" description="EamA" evidence="2">
    <location>
        <begin position="1"/>
        <end position="126"/>
    </location>
</feature>
<gene>
    <name evidence="3" type="ORF">MNBD_ALPHA07-246</name>
</gene>
<protein>
    <recommendedName>
        <fullName evidence="2">EamA domain-containing protein</fullName>
    </recommendedName>
</protein>
<feature type="transmembrane region" description="Helical" evidence="1">
    <location>
        <begin position="167"/>
        <end position="186"/>
    </location>
</feature>
<feature type="transmembrane region" description="Helical" evidence="1">
    <location>
        <begin position="82"/>
        <end position="103"/>
    </location>
</feature>
<keyword evidence="1" id="KW-0812">Transmembrane</keyword>
<dbReference type="Pfam" id="PF00892">
    <property type="entry name" value="EamA"/>
    <property type="match status" value="2"/>
</dbReference>
<dbReference type="InterPro" id="IPR037185">
    <property type="entry name" value="EmrE-like"/>
</dbReference>
<name>A0A3B0RMH6_9ZZZZ</name>
<sequence>MLGSAFLFSTAGIFTKGVSAVAWQVIFWRALFSAVLASGAIAARGRLGAEYLRMGWRGVMSALIGAAGTVMFLSAFKHTSVANVAMIYSATPLMAALLAWGFLREVPGRNVILGALLGIGGIVVIVSGTPGQTHLFGDMLAFGMSLALALLFVLYRAWPDTPSAGPVALSSVLLLPVSGMMANPFAVPAAEIAILAGFGLVFALASYWMLEGAKRLPSGQTALLSTTEAPFAIVLAWLILKEAPAVATLIGGSLLLLGVVIGSLGKPRQPGKVPSST</sequence>
<feature type="transmembrane region" description="Helical" evidence="1">
    <location>
        <begin position="192"/>
        <end position="210"/>
    </location>
</feature>
<feature type="transmembrane region" description="Helical" evidence="1">
    <location>
        <begin position="135"/>
        <end position="155"/>
    </location>
</feature>
<feature type="transmembrane region" description="Helical" evidence="1">
    <location>
        <begin position="246"/>
        <end position="265"/>
    </location>
</feature>
<evidence type="ECO:0000256" key="1">
    <source>
        <dbReference type="SAM" id="Phobius"/>
    </source>
</evidence>
<dbReference type="PANTHER" id="PTHR22911">
    <property type="entry name" value="ACYL-MALONYL CONDENSING ENZYME-RELATED"/>
    <property type="match status" value="1"/>
</dbReference>
<dbReference type="GO" id="GO:0016020">
    <property type="term" value="C:membrane"/>
    <property type="evidence" value="ECO:0007669"/>
    <property type="project" value="InterPro"/>
</dbReference>
<evidence type="ECO:0000313" key="3">
    <source>
        <dbReference type="EMBL" id="VAV92872.1"/>
    </source>
</evidence>
<feature type="transmembrane region" description="Helical" evidence="1">
    <location>
        <begin position="222"/>
        <end position="240"/>
    </location>
</feature>
<feature type="transmembrane region" description="Helical" evidence="1">
    <location>
        <begin position="55"/>
        <end position="76"/>
    </location>
</feature>
<organism evidence="3">
    <name type="scientific">hydrothermal vent metagenome</name>
    <dbReference type="NCBI Taxonomy" id="652676"/>
    <lineage>
        <taxon>unclassified sequences</taxon>
        <taxon>metagenomes</taxon>
        <taxon>ecological metagenomes</taxon>
    </lineage>
</organism>
<reference evidence="3" key="1">
    <citation type="submission" date="2018-06" db="EMBL/GenBank/DDBJ databases">
        <authorList>
            <person name="Zhirakovskaya E."/>
        </authorList>
    </citation>
    <scope>NUCLEOTIDE SEQUENCE</scope>
</reference>
<dbReference type="AlphaFoldDB" id="A0A3B0RMH6"/>
<keyword evidence="1" id="KW-1133">Transmembrane helix</keyword>
<feature type="domain" description="EamA" evidence="2">
    <location>
        <begin position="136"/>
        <end position="261"/>
    </location>
</feature>
<proteinExistence type="predicted"/>
<accession>A0A3B0RMH6</accession>
<dbReference type="EMBL" id="UOEG01000097">
    <property type="protein sequence ID" value="VAV92872.1"/>
    <property type="molecule type" value="Genomic_DNA"/>
</dbReference>
<evidence type="ECO:0000259" key="2">
    <source>
        <dbReference type="Pfam" id="PF00892"/>
    </source>
</evidence>
<feature type="transmembrane region" description="Helical" evidence="1">
    <location>
        <begin position="25"/>
        <end position="43"/>
    </location>
</feature>
<keyword evidence="1" id="KW-0472">Membrane</keyword>